<gene>
    <name evidence="3" type="ORF">GSPATT00020600001</name>
</gene>
<evidence type="ECO:0000313" key="4">
    <source>
        <dbReference type="Proteomes" id="UP000000600"/>
    </source>
</evidence>
<evidence type="ECO:0000256" key="1">
    <source>
        <dbReference type="SAM" id="Coils"/>
    </source>
</evidence>
<protein>
    <submittedName>
        <fullName evidence="3">Uncharacterized protein</fullName>
    </submittedName>
</protein>
<feature type="region of interest" description="Disordered" evidence="2">
    <location>
        <begin position="272"/>
        <end position="295"/>
    </location>
</feature>
<dbReference type="GO" id="GO:0003682">
    <property type="term" value="F:chromatin binding"/>
    <property type="evidence" value="ECO:0000318"/>
    <property type="project" value="GO_Central"/>
</dbReference>
<reference evidence="3 4" key="1">
    <citation type="journal article" date="2006" name="Nature">
        <title>Global trends of whole-genome duplications revealed by the ciliate Paramecium tetraurelia.</title>
        <authorList>
            <consortium name="Genoscope"/>
            <person name="Aury J.-M."/>
            <person name="Jaillon O."/>
            <person name="Duret L."/>
            <person name="Noel B."/>
            <person name="Jubin C."/>
            <person name="Porcel B.M."/>
            <person name="Segurens B."/>
            <person name="Daubin V."/>
            <person name="Anthouard V."/>
            <person name="Aiach N."/>
            <person name="Arnaiz O."/>
            <person name="Billaut A."/>
            <person name="Beisson J."/>
            <person name="Blanc I."/>
            <person name="Bouhouche K."/>
            <person name="Camara F."/>
            <person name="Duharcourt S."/>
            <person name="Guigo R."/>
            <person name="Gogendeau D."/>
            <person name="Katinka M."/>
            <person name="Keller A.-M."/>
            <person name="Kissmehl R."/>
            <person name="Klotz C."/>
            <person name="Koll F."/>
            <person name="Le Moue A."/>
            <person name="Lepere C."/>
            <person name="Malinsky S."/>
            <person name="Nowacki M."/>
            <person name="Nowak J.K."/>
            <person name="Plattner H."/>
            <person name="Poulain J."/>
            <person name="Ruiz F."/>
            <person name="Serrano V."/>
            <person name="Zagulski M."/>
            <person name="Dessen P."/>
            <person name="Betermier M."/>
            <person name="Weissenbach J."/>
            <person name="Scarpelli C."/>
            <person name="Schachter V."/>
            <person name="Sperling L."/>
            <person name="Meyer E."/>
            <person name="Cohen J."/>
            <person name="Wincker P."/>
        </authorList>
    </citation>
    <scope>NUCLEOTIDE SEQUENCE [LARGE SCALE GENOMIC DNA]</scope>
    <source>
        <strain evidence="3 4">Stock d4-2</strain>
    </source>
</reference>
<dbReference type="GO" id="GO:0007076">
    <property type="term" value="P:mitotic chromosome condensation"/>
    <property type="evidence" value="ECO:0000318"/>
    <property type="project" value="GO_Central"/>
</dbReference>
<dbReference type="Proteomes" id="UP000000600">
    <property type="component" value="Unassembled WGS sequence"/>
</dbReference>
<dbReference type="RefSeq" id="XP_001454333.1">
    <property type="nucleotide sequence ID" value="XM_001454296.1"/>
</dbReference>
<dbReference type="GO" id="GO:0000796">
    <property type="term" value="C:condensin complex"/>
    <property type="evidence" value="ECO:0000318"/>
    <property type="project" value="GO_Central"/>
</dbReference>
<dbReference type="AlphaFoldDB" id="A0DV69"/>
<dbReference type="GO" id="GO:0000785">
    <property type="term" value="C:chromatin"/>
    <property type="evidence" value="ECO:0000318"/>
    <property type="project" value="GO_Central"/>
</dbReference>
<keyword evidence="4" id="KW-1185">Reference proteome</keyword>
<evidence type="ECO:0000256" key="2">
    <source>
        <dbReference type="SAM" id="MobiDB-lite"/>
    </source>
</evidence>
<dbReference type="HOGENOM" id="CLU_881277_0_0_1"/>
<accession>A0DV69</accession>
<feature type="coiled-coil region" evidence="1">
    <location>
        <begin position="3"/>
        <end position="214"/>
    </location>
</feature>
<dbReference type="GO" id="GO:0000793">
    <property type="term" value="C:condensed chromosome"/>
    <property type="evidence" value="ECO:0000318"/>
    <property type="project" value="GO_Central"/>
</dbReference>
<sequence length="316" mass="37481">MQLKSTEQSRDTIKAELDRVNKMYPQCQNELTQYKSKNNELELKIRQLNRENQDYQDRYQSIDFEKLNRLELEIKRKIEVIQQSQTHIRNLENEKKNETKVRDLLNQLQEKELEIEQLHEMVQELSTTIRQLRMEHESILEQQSKQQIIIRETQNNQKLVELETRIEGLNAEIERQMMLKDQIQLKHDKLIERATEYESEINMLRNELSKTQKRLSSNNASNAYFVSKTFEVQRTGDVANNATGLVSGFNFEDSKKIKSIVNTVQHRSDVSNYSSAVKESQYSNKSPSQAQSFNPLRSDIIKQKAQYFRTEEYQNI</sequence>
<organism evidence="3 4">
    <name type="scientific">Paramecium tetraurelia</name>
    <dbReference type="NCBI Taxonomy" id="5888"/>
    <lineage>
        <taxon>Eukaryota</taxon>
        <taxon>Sar</taxon>
        <taxon>Alveolata</taxon>
        <taxon>Ciliophora</taxon>
        <taxon>Intramacronucleata</taxon>
        <taxon>Oligohymenophorea</taxon>
        <taxon>Peniculida</taxon>
        <taxon>Parameciidae</taxon>
        <taxon>Paramecium</taxon>
    </lineage>
</organism>
<name>A0DV69_PARTE</name>
<evidence type="ECO:0000313" key="3">
    <source>
        <dbReference type="EMBL" id="CAK86936.1"/>
    </source>
</evidence>
<dbReference type="InParanoid" id="A0DV69"/>
<dbReference type="EMBL" id="CT868596">
    <property type="protein sequence ID" value="CAK86936.1"/>
    <property type="molecule type" value="Genomic_DNA"/>
</dbReference>
<dbReference type="KEGG" id="ptm:GSPATT00020600001"/>
<proteinExistence type="predicted"/>
<dbReference type="GeneID" id="5040118"/>
<keyword evidence="1" id="KW-0175">Coiled coil</keyword>